<name>A0A0C3NF46_PISTI</name>
<feature type="domain" description="3-beta hydroxysteroid dehydrogenase/isomerase" evidence="2">
    <location>
        <begin position="117"/>
        <end position="211"/>
    </location>
</feature>
<dbReference type="GO" id="GO:0016616">
    <property type="term" value="F:oxidoreductase activity, acting on the CH-OH group of donors, NAD or NADP as acceptor"/>
    <property type="evidence" value="ECO:0007669"/>
    <property type="project" value="InterPro"/>
</dbReference>
<gene>
    <name evidence="3" type="ORF">M404DRAFT_384884</name>
</gene>
<keyword evidence="4" id="KW-1185">Reference proteome</keyword>
<evidence type="ECO:0000313" key="3">
    <source>
        <dbReference type="EMBL" id="KIN94360.1"/>
    </source>
</evidence>
<dbReference type="InterPro" id="IPR036291">
    <property type="entry name" value="NAD(P)-bd_dom_sf"/>
</dbReference>
<dbReference type="EMBL" id="KN832101">
    <property type="protein sequence ID" value="KIN94360.1"/>
    <property type="molecule type" value="Genomic_DNA"/>
</dbReference>
<evidence type="ECO:0000256" key="1">
    <source>
        <dbReference type="SAM" id="MobiDB-lite"/>
    </source>
</evidence>
<dbReference type="Pfam" id="PF01073">
    <property type="entry name" value="3Beta_HSD"/>
    <property type="match status" value="1"/>
</dbReference>
<feature type="region of interest" description="Disordered" evidence="1">
    <location>
        <begin position="317"/>
        <end position="339"/>
    </location>
</feature>
<organism evidence="3 4">
    <name type="scientific">Pisolithus tinctorius Marx 270</name>
    <dbReference type="NCBI Taxonomy" id="870435"/>
    <lineage>
        <taxon>Eukaryota</taxon>
        <taxon>Fungi</taxon>
        <taxon>Dikarya</taxon>
        <taxon>Basidiomycota</taxon>
        <taxon>Agaricomycotina</taxon>
        <taxon>Agaricomycetes</taxon>
        <taxon>Agaricomycetidae</taxon>
        <taxon>Boletales</taxon>
        <taxon>Sclerodermatineae</taxon>
        <taxon>Pisolithaceae</taxon>
        <taxon>Pisolithus</taxon>
    </lineage>
</organism>
<dbReference type="STRING" id="870435.A0A0C3NF46"/>
<dbReference type="Proteomes" id="UP000054217">
    <property type="component" value="Unassembled WGS sequence"/>
</dbReference>
<dbReference type="AlphaFoldDB" id="A0A0C3NF46"/>
<reference evidence="3 4" key="1">
    <citation type="submission" date="2014-04" db="EMBL/GenBank/DDBJ databases">
        <authorList>
            <consortium name="DOE Joint Genome Institute"/>
            <person name="Kuo A."/>
            <person name="Kohler A."/>
            <person name="Costa M.D."/>
            <person name="Nagy L.G."/>
            <person name="Floudas D."/>
            <person name="Copeland A."/>
            <person name="Barry K.W."/>
            <person name="Cichocki N."/>
            <person name="Veneault-Fourrey C."/>
            <person name="LaButti K."/>
            <person name="Lindquist E.A."/>
            <person name="Lipzen A."/>
            <person name="Lundell T."/>
            <person name="Morin E."/>
            <person name="Murat C."/>
            <person name="Sun H."/>
            <person name="Tunlid A."/>
            <person name="Henrissat B."/>
            <person name="Grigoriev I.V."/>
            <person name="Hibbett D.S."/>
            <person name="Martin F."/>
            <person name="Nordberg H.P."/>
            <person name="Cantor M.N."/>
            <person name="Hua S.X."/>
        </authorList>
    </citation>
    <scope>NUCLEOTIDE SEQUENCE [LARGE SCALE GENOMIC DNA]</scope>
    <source>
        <strain evidence="3 4">Marx 270</strain>
    </source>
</reference>
<dbReference type="HOGENOM" id="CLU_070641_0_0_1"/>
<reference evidence="4" key="2">
    <citation type="submission" date="2015-01" db="EMBL/GenBank/DDBJ databases">
        <title>Evolutionary Origins and Diversification of the Mycorrhizal Mutualists.</title>
        <authorList>
            <consortium name="DOE Joint Genome Institute"/>
            <consortium name="Mycorrhizal Genomics Consortium"/>
            <person name="Kohler A."/>
            <person name="Kuo A."/>
            <person name="Nagy L.G."/>
            <person name="Floudas D."/>
            <person name="Copeland A."/>
            <person name="Barry K.W."/>
            <person name="Cichocki N."/>
            <person name="Veneault-Fourrey C."/>
            <person name="LaButti K."/>
            <person name="Lindquist E.A."/>
            <person name="Lipzen A."/>
            <person name="Lundell T."/>
            <person name="Morin E."/>
            <person name="Murat C."/>
            <person name="Riley R."/>
            <person name="Ohm R."/>
            <person name="Sun H."/>
            <person name="Tunlid A."/>
            <person name="Henrissat B."/>
            <person name="Grigoriev I.V."/>
            <person name="Hibbett D.S."/>
            <person name="Martin F."/>
        </authorList>
    </citation>
    <scope>NUCLEOTIDE SEQUENCE [LARGE SCALE GENOMIC DNA]</scope>
    <source>
        <strain evidence="4">Marx 270</strain>
    </source>
</reference>
<dbReference type="GO" id="GO:0006694">
    <property type="term" value="P:steroid biosynthetic process"/>
    <property type="evidence" value="ECO:0007669"/>
    <property type="project" value="InterPro"/>
</dbReference>
<dbReference type="InterPro" id="IPR002225">
    <property type="entry name" value="3Beta_OHSteriod_DH/Estase"/>
</dbReference>
<dbReference type="SUPFAM" id="SSF51735">
    <property type="entry name" value="NAD(P)-binding Rossmann-fold domains"/>
    <property type="match status" value="1"/>
</dbReference>
<proteinExistence type="predicted"/>
<dbReference type="InParanoid" id="A0A0C3NF46"/>
<feature type="region of interest" description="Disordered" evidence="1">
    <location>
        <begin position="252"/>
        <end position="275"/>
    </location>
</feature>
<evidence type="ECO:0000259" key="2">
    <source>
        <dbReference type="Pfam" id="PF01073"/>
    </source>
</evidence>
<dbReference type="OrthoDB" id="10058185at2759"/>
<feature type="compositionally biased region" description="Basic and acidic residues" evidence="1">
    <location>
        <begin position="326"/>
        <end position="339"/>
    </location>
</feature>
<protein>
    <recommendedName>
        <fullName evidence="2">3-beta hydroxysteroid dehydrogenase/isomerase domain-containing protein</fullName>
    </recommendedName>
</protein>
<evidence type="ECO:0000313" key="4">
    <source>
        <dbReference type="Proteomes" id="UP000054217"/>
    </source>
</evidence>
<dbReference type="Gene3D" id="3.40.50.720">
    <property type="entry name" value="NAD(P)-binding Rossmann-like Domain"/>
    <property type="match status" value="1"/>
</dbReference>
<sequence length="339" mass="37529">MNAKLRKVILWCYYEWGEEGIVQKPPRLRATATATTTTTRMRTTTTRLDAERKPREARTAVQWKREAINTDPELESSKFHFDFRRFYLHLCCSMEYEVLQGIDEASCYETSTKDVDLVVGGSNSVGRHIVEHLARGDAISELDIVQRHRGVSSCMGDITDERDVLGVSKESSATYVTHTVSPQDSAKDSSVHCEVNVEGTRTIIVATIAAGASYHHSQTRIQISDNNNLFDYAYVGNVAQACLQTADGLVPPPSYSSTTPSEPKLNPESSSATLDESLHRALPPVCTTTEYHRFPYSSAQPLSPHVAPPPNAESILSAFNTSFDPPELKHPTIRSRVDG</sequence>
<dbReference type="FunCoup" id="A0A0C3NF46">
    <property type="interactions" value="136"/>
</dbReference>
<accession>A0A0C3NF46</accession>